<evidence type="ECO:0000256" key="2">
    <source>
        <dbReference type="ARBA" id="ARBA00023163"/>
    </source>
</evidence>
<dbReference type="GO" id="GO:0006355">
    <property type="term" value="P:regulation of DNA-templated transcription"/>
    <property type="evidence" value="ECO:0000318"/>
    <property type="project" value="GO_Central"/>
</dbReference>
<feature type="region of interest" description="Leucine repeat II (LRII)" evidence="3">
    <location>
        <begin position="841"/>
        <end position="873"/>
    </location>
</feature>
<evidence type="ECO:0000256" key="1">
    <source>
        <dbReference type="ARBA" id="ARBA00023015"/>
    </source>
</evidence>
<sequence>MTHGSRMYFNWDIHAFRIITMFHSEQFDLAKLAEENHSSEDLDNLCFQFTSPPGQNTLNATDFQLEEDEKDNPFASLGIVKDFSSRSRKMNGEKIHVLSCNVEEPEANEQTLSTPERIRIAGQQFIDSYSSKADEICQLSHPFKVSFSGLSNDETKDIQLLVTLLASAEKTGQKQFNQAKKLIRLCSDMSFNEGNPVERLVYYFSEAIRMKINSELGSVARNGLESMQFDLQEALMNVDSCIFAFHQKVPLSQVCQFSSFHTIIENLTKATKIHVIDLEIRTGMQYVVMMQALASQSECHIDHIKITAIGKNLADFAKTMNIILSFKIVMVADIMDFNIDLLELDGDEKVAVYAPFILSTLIVKPKSLEYLMREIRKINPCVMVITEVEANHTSPAFVDRFIEALFFYGALFDSVSDCLSNDDLNRKVMESVFYGHCIRNIVAAEGDERTIRHIGVDVWRKFFQRFGMLEIELSDATLNEAKLLIDNFKRGDSCSLLVDRGCFLVGWKGANWHLIAIEEIDNCRATIQLYISTIRDCIALRLVMFSSKQLHICKPEDDDRSSKLEELRKDEQEPCLSGDSEDLQSVSIDVASQPDQTIVKGTPVQSTNIEKGSPIVSVEILKDSAPESDELNGQKLSTNEKIRLAGQWFIDNHSSENDKTSEASQPSFSGLSDDEAKDIKLLLTLLDSAEKTGQRQFDHATKLIESCNYTSSAEGNAIERLVYYFSEAIREKINRETGTAAHDRLDKFHMFDVQEALMSVDASITSFHHRHPLSRICQISVVDTIIENVKKARKIHVIDLQIRNGMKYIAMLQALATHYNRHLEHVKITAIGTIAESKIKDTGRRLDDFAKSMNIPFTFKIVMVADVLDLNIDLLELNDDEEVAVYAPVFLSGLIVKPNDLEYLMGVIRTINPCITVIAEIEANHTSPAFSHRFIEALFFYGALFDSMSYCLANDDPSRRVSESVFLGQTIRNIVAADGDERTIRHISVDVWRTYFARFGMVEIELSTESLSEAKLLIDSLDCESCCSIRVHGRCLLIDWKDIPIFSVSAWKFV</sequence>
<dbReference type="GO" id="GO:0043565">
    <property type="term" value="F:sequence-specific DNA binding"/>
    <property type="evidence" value="ECO:0000318"/>
    <property type="project" value="GO_Central"/>
</dbReference>
<dbReference type="Pfam" id="PF03514">
    <property type="entry name" value="GRAS"/>
    <property type="match status" value="2"/>
</dbReference>
<gene>
    <name evidence="4" type="ORF">LSAT_V11C600306000</name>
</gene>
<feature type="short sequence motif" description="VHIID" evidence="3">
    <location>
        <begin position="795"/>
        <end position="799"/>
    </location>
</feature>
<dbReference type="InterPro" id="IPR005202">
    <property type="entry name" value="TF_GRAS"/>
</dbReference>
<dbReference type="AlphaFoldDB" id="A0A9R1XA16"/>
<feature type="region of interest" description="SAW" evidence="3">
    <location>
        <begin position="443"/>
        <end position="519"/>
    </location>
</feature>
<dbReference type="EMBL" id="NBSK02000006">
    <property type="protein sequence ID" value="KAJ0201002.1"/>
    <property type="molecule type" value="Genomic_DNA"/>
</dbReference>
<dbReference type="Proteomes" id="UP000235145">
    <property type="component" value="Unassembled WGS sequence"/>
</dbReference>
<keyword evidence="2" id="KW-0804">Transcription</keyword>
<comment type="caution">
    <text evidence="4">The sequence shown here is derived from an EMBL/GenBank/DDBJ whole genome shotgun (WGS) entry which is preliminary data.</text>
</comment>
<evidence type="ECO:0000256" key="3">
    <source>
        <dbReference type="PROSITE-ProRule" id="PRU01191"/>
    </source>
</evidence>
<dbReference type="GO" id="GO:0005634">
    <property type="term" value="C:nucleus"/>
    <property type="evidence" value="ECO:0000318"/>
    <property type="project" value="GO_Central"/>
</dbReference>
<feature type="region of interest" description="SAW" evidence="3">
    <location>
        <begin position="976"/>
        <end position="1052"/>
    </location>
</feature>
<dbReference type="PANTHER" id="PTHR31636">
    <property type="entry name" value="OSJNBA0084A10.13 PROTEIN-RELATED"/>
    <property type="match status" value="1"/>
</dbReference>
<evidence type="ECO:0008006" key="6">
    <source>
        <dbReference type="Google" id="ProtNLM"/>
    </source>
</evidence>
<keyword evidence="5" id="KW-1185">Reference proteome</keyword>
<comment type="similarity">
    <text evidence="3">Belongs to the GRAS family.</text>
</comment>
<evidence type="ECO:0000313" key="5">
    <source>
        <dbReference type="Proteomes" id="UP000235145"/>
    </source>
</evidence>
<accession>A0A9R1XA16</accession>
<reference evidence="4 5" key="1">
    <citation type="journal article" date="2017" name="Nat. Commun.">
        <title>Genome assembly with in vitro proximity ligation data and whole-genome triplication in lettuce.</title>
        <authorList>
            <person name="Reyes-Chin-Wo S."/>
            <person name="Wang Z."/>
            <person name="Yang X."/>
            <person name="Kozik A."/>
            <person name="Arikit S."/>
            <person name="Song C."/>
            <person name="Xia L."/>
            <person name="Froenicke L."/>
            <person name="Lavelle D.O."/>
            <person name="Truco M.J."/>
            <person name="Xia R."/>
            <person name="Zhu S."/>
            <person name="Xu C."/>
            <person name="Xu H."/>
            <person name="Xu X."/>
            <person name="Cox K."/>
            <person name="Korf I."/>
            <person name="Meyers B.C."/>
            <person name="Michelmore R.W."/>
        </authorList>
    </citation>
    <scope>NUCLEOTIDE SEQUENCE [LARGE SCALE GENOMIC DNA]</scope>
    <source>
        <strain evidence="5">cv. Salinas</strain>
        <tissue evidence="4">Seedlings</tissue>
    </source>
</reference>
<comment type="caution">
    <text evidence="3">Lacks conserved residue(s) required for the propagation of feature annotation.</text>
</comment>
<organism evidence="4 5">
    <name type="scientific">Lactuca sativa</name>
    <name type="common">Garden lettuce</name>
    <dbReference type="NCBI Taxonomy" id="4236"/>
    <lineage>
        <taxon>Eukaryota</taxon>
        <taxon>Viridiplantae</taxon>
        <taxon>Streptophyta</taxon>
        <taxon>Embryophyta</taxon>
        <taxon>Tracheophyta</taxon>
        <taxon>Spermatophyta</taxon>
        <taxon>Magnoliopsida</taxon>
        <taxon>eudicotyledons</taxon>
        <taxon>Gunneridae</taxon>
        <taxon>Pentapetalae</taxon>
        <taxon>asterids</taxon>
        <taxon>campanulids</taxon>
        <taxon>Asterales</taxon>
        <taxon>Asteraceae</taxon>
        <taxon>Cichorioideae</taxon>
        <taxon>Cichorieae</taxon>
        <taxon>Lactucinae</taxon>
        <taxon>Lactuca</taxon>
    </lineage>
</organism>
<dbReference type="PROSITE" id="PS50985">
    <property type="entry name" value="GRAS"/>
    <property type="match status" value="2"/>
</dbReference>
<evidence type="ECO:0000313" key="4">
    <source>
        <dbReference type="EMBL" id="KAJ0201002.1"/>
    </source>
</evidence>
<name>A0A9R1XA16_LACSA</name>
<feature type="short sequence motif" description="VHIID" evidence="3">
    <location>
        <begin position="273"/>
        <end position="277"/>
    </location>
</feature>
<feature type="region of interest" description="Leucine repeat II (LRII)" evidence="3">
    <location>
        <begin position="308"/>
        <end position="340"/>
    </location>
</feature>
<protein>
    <recommendedName>
        <fullName evidence="6">DELLA protein</fullName>
    </recommendedName>
</protein>
<proteinExistence type="inferred from homology"/>
<dbReference type="GO" id="GO:0003700">
    <property type="term" value="F:DNA-binding transcription factor activity"/>
    <property type="evidence" value="ECO:0000318"/>
    <property type="project" value="GO_Central"/>
</dbReference>
<keyword evidence="1" id="KW-0805">Transcription regulation</keyword>